<evidence type="ECO:0000313" key="2">
    <source>
        <dbReference type="Proteomes" id="UP001208938"/>
    </source>
</evidence>
<sequence>MLEILPKSGGAVSRVKATCDDCQRGEVIPCEITRASGGVWSANEGQAHAKLRGQGWSIVKGKLRCMTCEAKRKARNAPPVPVAVQAVAGTDKGPTREQKREILELLQVSYDADAGRYRGADTDGTVAEAVRGALPGWVADLRAEFFGEGGGNEAAGQYADDLAALRQRCSDAFAAVEADFEALKGKVDQARAVRDDLAKLEVRYASLAKSFDRRVGAKVGGGK</sequence>
<name>A0ABT3H418_9RHOB</name>
<organism evidence="1 2">
    <name type="scientific">Pararhodobacter zhoushanensis</name>
    <dbReference type="NCBI Taxonomy" id="2479545"/>
    <lineage>
        <taxon>Bacteria</taxon>
        <taxon>Pseudomonadati</taxon>
        <taxon>Pseudomonadota</taxon>
        <taxon>Alphaproteobacteria</taxon>
        <taxon>Rhodobacterales</taxon>
        <taxon>Paracoccaceae</taxon>
        <taxon>Pararhodobacter</taxon>
    </lineage>
</organism>
<proteinExistence type="predicted"/>
<dbReference type="RefSeq" id="WP_264507335.1">
    <property type="nucleotide sequence ID" value="NZ_JAPDFL010000001.1"/>
</dbReference>
<protein>
    <submittedName>
        <fullName evidence="1">Uncharacterized protein</fullName>
    </submittedName>
</protein>
<gene>
    <name evidence="1" type="ORF">OKW52_20410</name>
</gene>
<reference evidence="1 2" key="1">
    <citation type="submission" date="2022-10" db="EMBL/GenBank/DDBJ databases">
        <title>Pararhodobacter sp. nov., isolated from marine algae.</title>
        <authorList>
            <person name="Choi B.J."/>
            <person name="Kim J.M."/>
            <person name="Lee J.K."/>
            <person name="Choi D.G."/>
            <person name="Jeon C.O."/>
        </authorList>
    </citation>
    <scope>NUCLEOTIDE SEQUENCE [LARGE SCALE GENOMIC DNA]</scope>
    <source>
        <strain evidence="1 2">ZQ420</strain>
    </source>
</reference>
<keyword evidence="2" id="KW-1185">Reference proteome</keyword>
<accession>A0ABT3H418</accession>
<evidence type="ECO:0000313" key="1">
    <source>
        <dbReference type="EMBL" id="MCW1934551.1"/>
    </source>
</evidence>
<comment type="caution">
    <text evidence="1">The sequence shown here is derived from an EMBL/GenBank/DDBJ whole genome shotgun (WGS) entry which is preliminary data.</text>
</comment>
<dbReference type="Proteomes" id="UP001208938">
    <property type="component" value="Unassembled WGS sequence"/>
</dbReference>
<dbReference type="EMBL" id="JAPDFL010000001">
    <property type="protein sequence ID" value="MCW1934551.1"/>
    <property type="molecule type" value="Genomic_DNA"/>
</dbReference>